<proteinExistence type="predicted"/>
<name>A0A1G2DYJ7_9BACT</name>
<dbReference type="AlphaFoldDB" id="A0A1G2DYJ7"/>
<gene>
    <name evidence="1" type="ORF">A2V72_00565</name>
</gene>
<sequence length="112" mass="12911">MKVIEEKITREELESFTQKNYGDMIKAVVDIGKGIMALGGELHSDANEALIKHGSNQRNIWGINIYPARNKEEWIEFISLINIRPADNNFDMEVQNKEIREKIKQIVDKLIA</sequence>
<reference evidence="1 2" key="1">
    <citation type="journal article" date="2016" name="Nat. Commun.">
        <title>Thousands of microbial genomes shed light on interconnected biogeochemical processes in an aquifer system.</title>
        <authorList>
            <person name="Anantharaman K."/>
            <person name="Brown C.T."/>
            <person name="Hug L.A."/>
            <person name="Sharon I."/>
            <person name="Castelle C.J."/>
            <person name="Probst A.J."/>
            <person name="Thomas B.C."/>
            <person name="Singh A."/>
            <person name="Wilkins M.J."/>
            <person name="Karaoz U."/>
            <person name="Brodie E.L."/>
            <person name="Williams K.H."/>
            <person name="Hubbard S.S."/>
            <person name="Banfield J.F."/>
        </authorList>
    </citation>
    <scope>NUCLEOTIDE SEQUENCE [LARGE SCALE GENOMIC DNA]</scope>
</reference>
<dbReference type="Pfam" id="PF18924">
    <property type="entry name" value="DUF5674"/>
    <property type="match status" value="1"/>
</dbReference>
<protein>
    <submittedName>
        <fullName evidence="1">Uncharacterized protein</fullName>
    </submittedName>
</protein>
<dbReference type="InterPro" id="IPR043731">
    <property type="entry name" value="DUF5674"/>
</dbReference>
<accession>A0A1G2DYJ7</accession>
<evidence type="ECO:0000313" key="2">
    <source>
        <dbReference type="Proteomes" id="UP000178893"/>
    </source>
</evidence>
<organism evidence="1 2">
    <name type="scientific">Candidatus Nealsonbacteria bacterium RBG_13_37_56</name>
    <dbReference type="NCBI Taxonomy" id="1801661"/>
    <lineage>
        <taxon>Bacteria</taxon>
        <taxon>Candidatus Nealsoniibacteriota</taxon>
    </lineage>
</organism>
<evidence type="ECO:0000313" key="1">
    <source>
        <dbReference type="EMBL" id="OGZ17998.1"/>
    </source>
</evidence>
<comment type="caution">
    <text evidence="1">The sequence shown here is derived from an EMBL/GenBank/DDBJ whole genome shotgun (WGS) entry which is preliminary data.</text>
</comment>
<dbReference type="EMBL" id="MHLW01000021">
    <property type="protein sequence ID" value="OGZ17998.1"/>
    <property type="molecule type" value="Genomic_DNA"/>
</dbReference>
<dbReference type="Proteomes" id="UP000178893">
    <property type="component" value="Unassembled WGS sequence"/>
</dbReference>